<feature type="compositionally biased region" description="Polar residues" evidence="9">
    <location>
        <begin position="156"/>
        <end position="165"/>
    </location>
</feature>
<keyword evidence="6" id="KW-0804">Transcription</keyword>
<keyword evidence="7" id="KW-0539">Nucleus</keyword>
<comment type="subcellular location">
    <subcellularLocation>
        <location evidence="1">Nucleus</location>
    </subcellularLocation>
</comment>
<dbReference type="GO" id="GO:0000981">
    <property type="term" value="F:DNA-binding transcription factor activity, RNA polymerase II-specific"/>
    <property type="evidence" value="ECO:0007669"/>
    <property type="project" value="TreeGrafter"/>
</dbReference>
<evidence type="ECO:0000256" key="3">
    <source>
        <dbReference type="ARBA" id="ARBA00022491"/>
    </source>
</evidence>
<protein>
    <recommendedName>
        <fullName evidence="10">BZIP domain-containing protein</fullName>
    </recommendedName>
</protein>
<dbReference type="InterPro" id="IPR046347">
    <property type="entry name" value="bZIP_sf"/>
</dbReference>
<keyword evidence="4" id="KW-0805">Transcription regulation</keyword>
<dbReference type="InterPro" id="IPR008917">
    <property type="entry name" value="TF_DNA-bd_sf"/>
</dbReference>
<proteinExistence type="inferred from homology"/>
<feature type="compositionally biased region" description="Basic residues" evidence="9">
    <location>
        <begin position="174"/>
        <end position="183"/>
    </location>
</feature>
<keyword evidence="5" id="KW-0238">DNA-binding</keyword>
<dbReference type="SUPFAM" id="SSF57959">
    <property type="entry name" value="Leucine zipper domain"/>
    <property type="match status" value="1"/>
</dbReference>
<sequence>MESDGSHLVDDYVNDFDLEHLEEAVKQEMENNNRKYNSVNCGGPGGPGVPVAVPGAVVASSQATVGKVSPVPLSPGTPGTPPDTPNSTPQVGVGYTAVPPPPLAPPLPPPSGLQENKPSLLDDMMWLTQNIRYGGLAHEPLDLRPQCGDGAADHSWLSSSAGSRSTPKEYAPLRPHHHHHHGHNMQTSTSDIVDDDMLTSLSVRELNKRLHGFPREEVVRLKQKRRTLKNRGYAQNCRSKRLQQRHDLEAQNRLLQSEVQRMRLEITRVMQERDLYKHRFDHLNMQRSSARQELASAAQNPSNQSSPEFYL</sequence>
<feature type="coiled-coil region" evidence="8">
    <location>
        <begin position="245"/>
        <end position="272"/>
    </location>
</feature>
<dbReference type="PhylomeDB" id="T1IWW4"/>
<dbReference type="SUPFAM" id="SSF47454">
    <property type="entry name" value="A DNA-binding domain in eukaryotic transcription factors"/>
    <property type="match status" value="1"/>
</dbReference>
<comment type="similarity">
    <text evidence="2">Belongs to the bZIP family. Maf subfamily.</text>
</comment>
<keyword evidence="3" id="KW-0678">Repressor</keyword>
<dbReference type="EnsemblMetazoa" id="SMAR005690-RA">
    <property type="protein sequence ID" value="SMAR005690-PA"/>
    <property type="gene ID" value="SMAR005690"/>
</dbReference>
<dbReference type="GO" id="GO:0005634">
    <property type="term" value="C:nucleus"/>
    <property type="evidence" value="ECO:0007669"/>
    <property type="project" value="UniProtKB-SubCell"/>
</dbReference>
<dbReference type="OMA" id="SPEFGAC"/>
<evidence type="ECO:0000256" key="5">
    <source>
        <dbReference type="ARBA" id="ARBA00023125"/>
    </source>
</evidence>
<evidence type="ECO:0000313" key="12">
    <source>
        <dbReference type="Proteomes" id="UP000014500"/>
    </source>
</evidence>
<evidence type="ECO:0000256" key="4">
    <source>
        <dbReference type="ARBA" id="ARBA00023015"/>
    </source>
</evidence>
<evidence type="ECO:0000256" key="7">
    <source>
        <dbReference type="ARBA" id="ARBA00023242"/>
    </source>
</evidence>
<accession>T1IWW4</accession>
<dbReference type="GO" id="GO:0000978">
    <property type="term" value="F:RNA polymerase II cis-regulatory region sequence-specific DNA binding"/>
    <property type="evidence" value="ECO:0007669"/>
    <property type="project" value="TreeGrafter"/>
</dbReference>
<dbReference type="EMBL" id="JH431632">
    <property type="status" value="NOT_ANNOTATED_CDS"/>
    <property type="molecule type" value="Genomic_DNA"/>
</dbReference>
<dbReference type="SMART" id="SM00338">
    <property type="entry name" value="BRLZ"/>
    <property type="match status" value="1"/>
</dbReference>
<dbReference type="eggNOG" id="KOG4196">
    <property type="taxonomic scope" value="Eukaryota"/>
</dbReference>
<dbReference type="PANTHER" id="PTHR10129:SF44">
    <property type="entry name" value="TRAFFIC JAM, ISOFORM C"/>
    <property type="match status" value="1"/>
</dbReference>
<dbReference type="Proteomes" id="UP000014500">
    <property type="component" value="Unassembled WGS sequence"/>
</dbReference>
<reference evidence="12" key="1">
    <citation type="submission" date="2011-05" db="EMBL/GenBank/DDBJ databases">
        <authorList>
            <person name="Richards S.R."/>
            <person name="Qu J."/>
            <person name="Jiang H."/>
            <person name="Jhangiani S.N."/>
            <person name="Agravi P."/>
            <person name="Goodspeed R."/>
            <person name="Gross S."/>
            <person name="Mandapat C."/>
            <person name="Jackson L."/>
            <person name="Mathew T."/>
            <person name="Pu L."/>
            <person name="Thornton R."/>
            <person name="Saada N."/>
            <person name="Wilczek-Boney K.B."/>
            <person name="Lee S."/>
            <person name="Kovar C."/>
            <person name="Wu Y."/>
            <person name="Scherer S.E."/>
            <person name="Worley K.C."/>
            <person name="Muzny D.M."/>
            <person name="Gibbs R."/>
        </authorList>
    </citation>
    <scope>NUCLEOTIDE SEQUENCE</scope>
    <source>
        <strain evidence="12">Brora</strain>
    </source>
</reference>
<evidence type="ECO:0000256" key="6">
    <source>
        <dbReference type="ARBA" id="ARBA00023163"/>
    </source>
</evidence>
<evidence type="ECO:0000256" key="9">
    <source>
        <dbReference type="SAM" id="MobiDB-lite"/>
    </source>
</evidence>
<dbReference type="InterPro" id="IPR024874">
    <property type="entry name" value="Transcription_factor_Maf_fam"/>
</dbReference>
<organism evidence="11 12">
    <name type="scientific">Strigamia maritima</name>
    <name type="common">European centipede</name>
    <name type="synonym">Geophilus maritimus</name>
    <dbReference type="NCBI Taxonomy" id="126957"/>
    <lineage>
        <taxon>Eukaryota</taxon>
        <taxon>Metazoa</taxon>
        <taxon>Ecdysozoa</taxon>
        <taxon>Arthropoda</taxon>
        <taxon>Myriapoda</taxon>
        <taxon>Chilopoda</taxon>
        <taxon>Pleurostigmophora</taxon>
        <taxon>Geophilomorpha</taxon>
        <taxon>Linotaeniidae</taxon>
        <taxon>Strigamia</taxon>
    </lineage>
</organism>
<reference evidence="11" key="2">
    <citation type="submission" date="2015-02" db="UniProtKB">
        <authorList>
            <consortium name="EnsemblMetazoa"/>
        </authorList>
    </citation>
    <scope>IDENTIFICATION</scope>
</reference>
<dbReference type="PROSITE" id="PS50217">
    <property type="entry name" value="BZIP"/>
    <property type="match status" value="1"/>
</dbReference>
<evidence type="ECO:0000256" key="1">
    <source>
        <dbReference type="ARBA" id="ARBA00004123"/>
    </source>
</evidence>
<keyword evidence="8" id="KW-0175">Coiled coil</keyword>
<feature type="region of interest" description="Disordered" evidence="9">
    <location>
        <begin position="289"/>
        <end position="311"/>
    </location>
</feature>
<dbReference type="STRING" id="126957.T1IWW4"/>
<evidence type="ECO:0000256" key="8">
    <source>
        <dbReference type="SAM" id="Coils"/>
    </source>
</evidence>
<dbReference type="InterPro" id="IPR004827">
    <property type="entry name" value="bZIP"/>
</dbReference>
<feature type="region of interest" description="Disordered" evidence="9">
    <location>
        <begin position="62"/>
        <end position="92"/>
    </location>
</feature>
<dbReference type="Pfam" id="PF03131">
    <property type="entry name" value="bZIP_Maf"/>
    <property type="match status" value="1"/>
</dbReference>
<feature type="region of interest" description="Disordered" evidence="9">
    <location>
        <begin position="150"/>
        <end position="189"/>
    </location>
</feature>
<evidence type="ECO:0000256" key="2">
    <source>
        <dbReference type="ARBA" id="ARBA00008500"/>
    </source>
</evidence>
<dbReference type="AlphaFoldDB" id="T1IWW4"/>
<dbReference type="FunFam" id="1.20.5.170:FF:000011">
    <property type="entry name" value="Transcription factor MafG, putative"/>
    <property type="match status" value="1"/>
</dbReference>
<evidence type="ECO:0000259" key="10">
    <source>
        <dbReference type="PROSITE" id="PS50217"/>
    </source>
</evidence>
<feature type="compositionally biased region" description="Low complexity" evidence="9">
    <location>
        <begin position="295"/>
        <end position="311"/>
    </location>
</feature>
<dbReference type="Gene3D" id="1.20.5.170">
    <property type="match status" value="1"/>
</dbReference>
<name>T1IWW4_STRMM</name>
<dbReference type="CDD" id="cd14718">
    <property type="entry name" value="bZIP_Maf_large"/>
    <property type="match status" value="1"/>
</dbReference>
<feature type="domain" description="BZIP" evidence="10">
    <location>
        <begin position="220"/>
        <end position="283"/>
    </location>
</feature>
<dbReference type="HOGENOM" id="CLU_055348_0_0_1"/>
<dbReference type="PANTHER" id="PTHR10129">
    <property type="entry name" value="TRANSCRIPTION FACTOR MAF"/>
    <property type="match status" value="1"/>
</dbReference>
<evidence type="ECO:0000313" key="11">
    <source>
        <dbReference type="EnsemblMetazoa" id="SMAR005690-PA"/>
    </source>
</evidence>
<dbReference type="InterPro" id="IPR004826">
    <property type="entry name" value="bZIP_Maf"/>
</dbReference>
<keyword evidence="12" id="KW-1185">Reference proteome</keyword>
<feature type="compositionally biased region" description="Pro residues" evidence="9">
    <location>
        <begin position="72"/>
        <end position="84"/>
    </location>
</feature>